<feature type="transmembrane region" description="Helical" evidence="7">
    <location>
        <begin position="156"/>
        <end position="174"/>
    </location>
</feature>
<dbReference type="Pfam" id="PF13440">
    <property type="entry name" value="Polysacc_synt_3"/>
    <property type="match status" value="1"/>
</dbReference>
<name>A0A2U2JAX1_9FLAO</name>
<dbReference type="PANTHER" id="PTHR30250">
    <property type="entry name" value="PST FAMILY PREDICTED COLANIC ACID TRANSPORTER"/>
    <property type="match status" value="1"/>
</dbReference>
<keyword evidence="9" id="KW-1185">Reference proteome</keyword>
<keyword evidence="5 7" id="KW-1133">Transmembrane helix</keyword>
<evidence type="ECO:0000256" key="2">
    <source>
        <dbReference type="ARBA" id="ARBA00007430"/>
    </source>
</evidence>
<organism evidence="8 9">
    <name type="scientific">Polaribacter aquimarinus</name>
    <dbReference type="NCBI Taxonomy" id="2100726"/>
    <lineage>
        <taxon>Bacteria</taxon>
        <taxon>Pseudomonadati</taxon>
        <taxon>Bacteroidota</taxon>
        <taxon>Flavobacteriia</taxon>
        <taxon>Flavobacteriales</taxon>
        <taxon>Flavobacteriaceae</taxon>
    </lineage>
</organism>
<evidence type="ECO:0000256" key="1">
    <source>
        <dbReference type="ARBA" id="ARBA00004651"/>
    </source>
</evidence>
<evidence type="ECO:0000256" key="4">
    <source>
        <dbReference type="ARBA" id="ARBA00022692"/>
    </source>
</evidence>
<feature type="transmembrane region" description="Helical" evidence="7">
    <location>
        <begin position="21"/>
        <end position="41"/>
    </location>
</feature>
<dbReference type="InterPro" id="IPR050833">
    <property type="entry name" value="Poly_Biosynth_Transport"/>
</dbReference>
<comment type="subcellular location">
    <subcellularLocation>
        <location evidence="1">Cell membrane</location>
        <topology evidence="1">Multi-pass membrane protein</topology>
    </subcellularLocation>
</comment>
<evidence type="ECO:0000313" key="9">
    <source>
        <dbReference type="Proteomes" id="UP000245670"/>
    </source>
</evidence>
<accession>A0A2U2JAX1</accession>
<sequence length="418" mass="48697">MKSFFFEKLKGEYLKNILTMMSGVFLSQIIMVVGSFFLTRIFTPEDFGLIALFMSLTNILSVVSTGRYEHSIILPKLNIDGYKLMFYTSIIVLIFSFFLYFLIYPYQKNISSYLNNSDIESWLIYLPIMVILNSLFFVFRAWLIRNKEFKRITYGSILKSLVLNIILIAGGIFYGDVMVFLIANIVAQLFETVFLFVRLRKSHIPFVYRKKEALGLLKAYDKFPKFLLPGDLINTYASQNPVILLNLFFGNAVVGYYSLSQRVLGLPIKLISNTTKEVYKQKAAEEYNEKGNCKEVFMKTFKMLFLTSLIPTLVLYYTAPWIFSFFFGSQWEVSGQYSRYLLIMFCFQFSVSPLSYTLFIKGRQQYDLYWQVCLLIFTSIGLYLGYYLNSADYAILGFSIAYSLMYLVYLKLIYDASK</sequence>
<dbReference type="AlphaFoldDB" id="A0A2U2JAX1"/>
<dbReference type="GO" id="GO:0005886">
    <property type="term" value="C:plasma membrane"/>
    <property type="evidence" value="ECO:0007669"/>
    <property type="project" value="UniProtKB-SubCell"/>
</dbReference>
<feature type="transmembrane region" description="Helical" evidence="7">
    <location>
        <begin position="47"/>
        <end position="63"/>
    </location>
</feature>
<evidence type="ECO:0000256" key="5">
    <source>
        <dbReference type="ARBA" id="ARBA00022989"/>
    </source>
</evidence>
<keyword evidence="3" id="KW-1003">Cell membrane</keyword>
<evidence type="ECO:0000256" key="6">
    <source>
        <dbReference type="ARBA" id="ARBA00023136"/>
    </source>
</evidence>
<protein>
    <recommendedName>
        <fullName evidence="10">Polysaccharide biosynthesis protein</fullName>
    </recommendedName>
</protein>
<feature type="transmembrane region" description="Helical" evidence="7">
    <location>
        <begin position="180"/>
        <end position="199"/>
    </location>
</feature>
<feature type="transmembrane region" description="Helical" evidence="7">
    <location>
        <begin position="84"/>
        <end position="103"/>
    </location>
</feature>
<reference evidence="8 9" key="1">
    <citation type="submission" date="2018-05" db="EMBL/GenBank/DDBJ databases">
        <title>Polaribacter aquimarinus sp. nov., isolated from sediment in a sediment of sea.</title>
        <authorList>
            <person name="Lu D."/>
        </authorList>
    </citation>
    <scope>NUCLEOTIDE SEQUENCE [LARGE SCALE GENOMIC DNA]</scope>
    <source>
        <strain evidence="8 9">ZY113</strain>
    </source>
</reference>
<dbReference type="EMBL" id="QFFG01000003">
    <property type="protein sequence ID" value="PWG05480.1"/>
    <property type="molecule type" value="Genomic_DNA"/>
</dbReference>
<evidence type="ECO:0000256" key="3">
    <source>
        <dbReference type="ARBA" id="ARBA00022475"/>
    </source>
</evidence>
<feature type="transmembrane region" description="Helical" evidence="7">
    <location>
        <begin position="340"/>
        <end position="359"/>
    </location>
</feature>
<dbReference type="RefSeq" id="WP_109405022.1">
    <property type="nucleotide sequence ID" value="NZ_QFFG01000003.1"/>
</dbReference>
<keyword evidence="6 7" id="KW-0472">Membrane</keyword>
<feature type="transmembrane region" description="Helical" evidence="7">
    <location>
        <begin position="304"/>
        <end position="328"/>
    </location>
</feature>
<dbReference type="Proteomes" id="UP000245670">
    <property type="component" value="Unassembled WGS sequence"/>
</dbReference>
<feature type="transmembrane region" description="Helical" evidence="7">
    <location>
        <begin position="368"/>
        <end position="387"/>
    </location>
</feature>
<proteinExistence type="inferred from homology"/>
<evidence type="ECO:0000256" key="7">
    <source>
        <dbReference type="SAM" id="Phobius"/>
    </source>
</evidence>
<evidence type="ECO:0000313" key="8">
    <source>
        <dbReference type="EMBL" id="PWG05480.1"/>
    </source>
</evidence>
<gene>
    <name evidence="8" type="ORF">DIS07_09640</name>
</gene>
<keyword evidence="4 7" id="KW-0812">Transmembrane</keyword>
<comment type="similarity">
    <text evidence="2">Belongs to the polysaccharide synthase family.</text>
</comment>
<feature type="transmembrane region" description="Helical" evidence="7">
    <location>
        <begin position="393"/>
        <end position="414"/>
    </location>
</feature>
<comment type="caution">
    <text evidence="8">The sequence shown here is derived from an EMBL/GenBank/DDBJ whole genome shotgun (WGS) entry which is preliminary data.</text>
</comment>
<feature type="transmembrane region" description="Helical" evidence="7">
    <location>
        <begin position="123"/>
        <end position="144"/>
    </location>
</feature>
<evidence type="ECO:0008006" key="10">
    <source>
        <dbReference type="Google" id="ProtNLM"/>
    </source>
</evidence>
<dbReference type="OrthoDB" id="109075at2"/>
<dbReference type="PANTHER" id="PTHR30250:SF10">
    <property type="entry name" value="LIPOPOLYSACCHARIDE BIOSYNTHESIS PROTEIN WZXC"/>
    <property type="match status" value="1"/>
</dbReference>